<accession>A0A5B9W2E3</accession>
<evidence type="ECO:0000259" key="9">
    <source>
        <dbReference type="Pfam" id="PF00884"/>
    </source>
</evidence>
<feature type="region of interest" description="Disordered" evidence="8">
    <location>
        <begin position="456"/>
        <end position="477"/>
    </location>
</feature>
<organism evidence="10 11">
    <name type="scientific">Aquisphaera giovannonii</name>
    <dbReference type="NCBI Taxonomy" id="406548"/>
    <lineage>
        <taxon>Bacteria</taxon>
        <taxon>Pseudomonadati</taxon>
        <taxon>Planctomycetota</taxon>
        <taxon>Planctomycetia</taxon>
        <taxon>Isosphaerales</taxon>
        <taxon>Isosphaeraceae</taxon>
        <taxon>Aquisphaera</taxon>
    </lineage>
</organism>
<reference evidence="10 11" key="1">
    <citation type="submission" date="2019-08" db="EMBL/GenBank/DDBJ databases">
        <title>Deep-cultivation of Planctomycetes and their phenomic and genomic characterization uncovers novel biology.</title>
        <authorList>
            <person name="Wiegand S."/>
            <person name="Jogler M."/>
            <person name="Boedeker C."/>
            <person name="Pinto D."/>
            <person name="Vollmers J."/>
            <person name="Rivas-Marin E."/>
            <person name="Kohn T."/>
            <person name="Peeters S.H."/>
            <person name="Heuer A."/>
            <person name="Rast P."/>
            <person name="Oberbeckmann S."/>
            <person name="Bunk B."/>
            <person name="Jeske O."/>
            <person name="Meyerdierks A."/>
            <person name="Storesund J.E."/>
            <person name="Kallscheuer N."/>
            <person name="Luecker S."/>
            <person name="Lage O.M."/>
            <person name="Pohl T."/>
            <person name="Merkel B.J."/>
            <person name="Hornburger P."/>
            <person name="Mueller R.-W."/>
            <person name="Bruemmer F."/>
            <person name="Labrenz M."/>
            <person name="Spormann A.M."/>
            <person name="Op den Camp H."/>
            <person name="Overmann J."/>
            <person name="Amann R."/>
            <person name="Jetten M.S.M."/>
            <person name="Mascher T."/>
            <person name="Medema M.H."/>
            <person name="Devos D.P."/>
            <person name="Kaster A.-K."/>
            <person name="Ovreas L."/>
            <person name="Rohde M."/>
            <person name="Galperin M.Y."/>
            <person name="Jogler C."/>
        </authorList>
    </citation>
    <scope>NUCLEOTIDE SEQUENCE [LARGE SCALE GENOMIC DNA]</scope>
    <source>
        <strain evidence="10 11">OJF2</strain>
    </source>
</reference>
<dbReference type="InterPro" id="IPR047115">
    <property type="entry name" value="ARSB"/>
</dbReference>
<dbReference type="GO" id="GO:0046872">
    <property type="term" value="F:metal ion binding"/>
    <property type="evidence" value="ECO:0007669"/>
    <property type="project" value="UniProtKB-KW"/>
</dbReference>
<dbReference type="Gene3D" id="3.30.1120.10">
    <property type="match status" value="2"/>
</dbReference>
<dbReference type="CDD" id="cd16029">
    <property type="entry name" value="4-S"/>
    <property type="match status" value="1"/>
</dbReference>
<gene>
    <name evidence="10" type="primary">atsA_8</name>
    <name evidence="10" type="ORF">OJF2_32700</name>
</gene>
<keyword evidence="6" id="KW-0106">Calcium</keyword>
<dbReference type="Pfam" id="PF00884">
    <property type="entry name" value="Sulfatase"/>
    <property type="match status" value="2"/>
</dbReference>
<evidence type="ECO:0000313" key="10">
    <source>
        <dbReference type="EMBL" id="QEH34728.1"/>
    </source>
</evidence>
<comment type="cofactor">
    <cofactor evidence="1">
        <name>Ca(2+)</name>
        <dbReference type="ChEBI" id="CHEBI:29108"/>
    </cofactor>
</comment>
<dbReference type="FunFam" id="3.40.720.10:FF:000023">
    <property type="entry name" value="Arylsulfatase A"/>
    <property type="match status" value="1"/>
</dbReference>
<comment type="similarity">
    <text evidence="2">Belongs to the sulfatase family.</text>
</comment>
<feature type="domain" description="Sulfatase N-terminal" evidence="9">
    <location>
        <begin position="484"/>
        <end position="789"/>
    </location>
</feature>
<dbReference type="InterPro" id="IPR000917">
    <property type="entry name" value="Sulfatase_N"/>
</dbReference>
<feature type="region of interest" description="Disordered" evidence="8">
    <location>
        <begin position="900"/>
        <end position="931"/>
    </location>
</feature>
<dbReference type="EMBL" id="CP042997">
    <property type="protein sequence ID" value="QEH34728.1"/>
    <property type="molecule type" value="Genomic_DNA"/>
</dbReference>
<dbReference type="EC" id="3.1.6.1" evidence="10"/>
<protein>
    <submittedName>
        <fullName evidence="10">Arylsulfatase</fullName>
        <ecNumber evidence="10">3.1.6.1</ecNumber>
    </submittedName>
</protein>
<evidence type="ECO:0000256" key="5">
    <source>
        <dbReference type="ARBA" id="ARBA00022801"/>
    </source>
</evidence>
<dbReference type="RefSeq" id="WP_246196578.1">
    <property type="nucleotide sequence ID" value="NZ_CP042997.1"/>
</dbReference>
<keyword evidence="11" id="KW-1185">Reference proteome</keyword>
<evidence type="ECO:0000256" key="8">
    <source>
        <dbReference type="SAM" id="MobiDB-lite"/>
    </source>
</evidence>
<evidence type="ECO:0000256" key="7">
    <source>
        <dbReference type="ARBA" id="ARBA00023180"/>
    </source>
</evidence>
<evidence type="ECO:0000256" key="2">
    <source>
        <dbReference type="ARBA" id="ARBA00008779"/>
    </source>
</evidence>
<keyword evidence="7" id="KW-0325">Glycoprotein</keyword>
<proteinExistence type="inferred from homology"/>
<dbReference type="InterPro" id="IPR024607">
    <property type="entry name" value="Sulfatase_CS"/>
</dbReference>
<dbReference type="SUPFAM" id="SSF53649">
    <property type="entry name" value="Alkaline phosphatase-like"/>
    <property type="match status" value="2"/>
</dbReference>
<dbReference type="PANTHER" id="PTHR10342:SF274">
    <property type="entry name" value="ARYLSULFATASE B"/>
    <property type="match status" value="1"/>
</dbReference>
<dbReference type="GO" id="GO:0004065">
    <property type="term" value="F:arylsulfatase activity"/>
    <property type="evidence" value="ECO:0007669"/>
    <property type="project" value="UniProtKB-EC"/>
</dbReference>
<dbReference type="AlphaFoldDB" id="A0A5B9W2E3"/>
<name>A0A5B9W2E3_9BACT</name>
<evidence type="ECO:0000256" key="6">
    <source>
        <dbReference type="ARBA" id="ARBA00022837"/>
    </source>
</evidence>
<dbReference type="PANTHER" id="PTHR10342">
    <property type="entry name" value="ARYLSULFATASE"/>
    <property type="match status" value="1"/>
</dbReference>
<keyword evidence="3" id="KW-0479">Metal-binding</keyword>
<keyword evidence="5 10" id="KW-0378">Hydrolase</keyword>
<keyword evidence="4" id="KW-0732">Signal</keyword>
<feature type="domain" description="Sulfatase N-terminal" evidence="9">
    <location>
        <begin position="35"/>
        <end position="347"/>
    </location>
</feature>
<sequence>MRGSFRPGAAWGAIVGGVLATAVAGVAAAREPGKPNIVIILADDMGFADVGFQGSRDIPTPHVDSLAAGGVRCTNGYVSGPYCSPTRAGLLTGRYQQRFGHEFNPGPQAEEGSAAFGLPLSETTIANRLKAAGYDTGLVGKWHLGNAPEYRPNRRGFDEFFGFLGGAHTYIPGQGAPIYRGDEVVREKEYLTDAFTREAVSYIERHKDRPFFLYLAYNAVHTPMDATDARLKRFAGIADERRRTYAAMLSALDEGVGKVLGALRAAKLEEDTLIFFFSDNGGPTMKGTTINGSVNAPLRGSKRTTLEGGIHVPFAVQWKGKLEAGKVYEKPVIQLDVLPTALAAAGVPASEDAHLDGVNLLPFLKGEASGTPHEALYWRLGQQWAIRRGDWKLVRYDSAVDEGTVSAPARTKVTPPRLYNLASDIGEAHDLAAERPETVRDLQSAWESWSAKLSKPLWGPGNAQPAADRAERRPAAAVSPAKRPNIVYILADDLGWADVGWHGEEIRPPRLDRLAASGARLEQFYVEPLCTQTRAALLTGRYPIRHGLQVGVVRPWAAYGLPMEERTLAQALKGAGYETAIVGKWHLGHALPEFLPTRRGFDHQYGLYNGAIDYFTHMRDGGLDWHRDDRASRDEGYSTHLLGDEAARRIAEHDASRPLFLYLAFNAVHAPHQVPDRYKGPYASLPEPRRTYAGMVAAMDEAVGKVVDALRAKGIADDTLILFSSDNGGPNPGKVTSNGPLRGAKATPYEGGVRVPAFAAWPGHIKAGTVVDAPLHAVDWYPTLVKLAGGSLDQSQPLDGRDAWPAIAEGAASPHEEILLVSTPHGGAIRAGDWKLVVNGAGRAGIPDESDAPRRARGPAAGKAELFNLAADPYEKTDLAAENPSKLAELEGRLGRYSAAAVAPRSGPKPAGFRSPKVWGEPDATTASASR</sequence>
<dbReference type="CDD" id="cd16144">
    <property type="entry name" value="ARS_like"/>
    <property type="match status" value="1"/>
</dbReference>
<evidence type="ECO:0000256" key="3">
    <source>
        <dbReference type="ARBA" id="ARBA00022723"/>
    </source>
</evidence>
<dbReference type="InterPro" id="IPR017850">
    <property type="entry name" value="Alkaline_phosphatase_core_sf"/>
</dbReference>
<dbReference type="PROSITE" id="PS00149">
    <property type="entry name" value="SULFATASE_2"/>
    <property type="match status" value="2"/>
</dbReference>
<dbReference type="KEGG" id="agv:OJF2_32700"/>
<dbReference type="Proteomes" id="UP000324233">
    <property type="component" value="Chromosome"/>
</dbReference>
<evidence type="ECO:0000313" key="11">
    <source>
        <dbReference type="Proteomes" id="UP000324233"/>
    </source>
</evidence>
<evidence type="ECO:0000256" key="4">
    <source>
        <dbReference type="ARBA" id="ARBA00022729"/>
    </source>
</evidence>
<dbReference type="Gene3D" id="3.40.720.10">
    <property type="entry name" value="Alkaline Phosphatase, subunit A"/>
    <property type="match status" value="2"/>
</dbReference>
<evidence type="ECO:0000256" key="1">
    <source>
        <dbReference type="ARBA" id="ARBA00001913"/>
    </source>
</evidence>